<organism evidence="12 13">
    <name type="scientific">Pelobates cultripes</name>
    <name type="common">Western spadefoot toad</name>
    <dbReference type="NCBI Taxonomy" id="61616"/>
    <lineage>
        <taxon>Eukaryota</taxon>
        <taxon>Metazoa</taxon>
        <taxon>Chordata</taxon>
        <taxon>Craniata</taxon>
        <taxon>Vertebrata</taxon>
        <taxon>Euteleostomi</taxon>
        <taxon>Amphibia</taxon>
        <taxon>Batrachia</taxon>
        <taxon>Anura</taxon>
        <taxon>Pelobatoidea</taxon>
        <taxon>Pelobatidae</taxon>
        <taxon>Pelobates</taxon>
    </lineage>
</organism>
<evidence type="ECO:0000256" key="4">
    <source>
        <dbReference type="ARBA" id="ARBA00022692"/>
    </source>
</evidence>
<dbReference type="AlphaFoldDB" id="A0AAD1VXH3"/>
<evidence type="ECO:0000256" key="3">
    <source>
        <dbReference type="ARBA" id="ARBA00022606"/>
    </source>
</evidence>
<dbReference type="PROSITE" id="PS00237">
    <property type="entry name" value="G_PROTEIN_RECEP_F1_1"/>
    <property type="match status" value="1"/>
</dbReference>
<name>A0AAD1VXH3_PELCU</name>
<evidence type="ECO:0000313" key="13">
    <source>
        <dbReference type="Proteomes" id="UP001295444"/>
    </source>
</evidence>
<evidence type="ECO:0000313" key="12">
    <source>
        <dbReference type="EMBL" id="CAH2272521.1"/>
    </source>
</evidence>
<dbReference type="GO" id="GO:0004930">
    <property type="term" value="F:G protein-coupled receptor activity"/>
    <property type="evidence" value="ECO:0007669"/>
    <property type="project" value="UniProtKB-KW"/>
</dbReference>
<dbReference type="PANTHER" id="PTHR24242:SF253">
    <property type="entry name" value="OLFACTORY RECEPTOR-RELATED"/>
    <property type="match status" value="1"/>
</dbReference>
<evidence type="ECO:0000256" key="5">
    <source>
        <dbReference type="ARBA" id="ARBA00022725"/>
    </source>
</evidence>
<dbReference type="InterPro" id="IPR050939">
    <property type="entry name" value="Olfactory_GPCR1"/>
</dbReference>
<keyword evidence="6" id="KW-1133">Transmembrane helix</keyword>
<keyword evidence="10" id="KW-0807">Transducer</keyword>
<accession>A0AAD1VXH3</accession>
<dbReference type="SUPFAM" id="SSF81321">
    <property type="entry name" value="Family A G protein-coupled receptor-like"/>
    <property type="match status" value="1"/>
</dbReference>
<dbReference type="Pfam" id="PF00001">
    <property type="entry name" value="7tm_1"/>
    <property type="match status" value="1"/>
</dbReference>
<dbReference type="InterPro" id="IPR000276">
    <property type="entry name" value="GPCR_Rhodpsn"/>
</dbReference>
<feature type="non-terminal residue" evidence="12">
    <location>
        <position position="1"/>
    </location>
</feature>
<evidence type="ECO:0000256" key="10">
    <source>
        <dbReference type="RuleBase" id="RU000688"/>
    </source>
</evidence>
<keyword evidence="4 10" id="KW-0812">Transmembrane</keyword>
<evidence type="ECO:0000259" key="11">
    <source>
        <dbReference type="PROSITE" id="PS50262"/>
    </source>
</evidence>
<protein>
    <submittedName>
        <fullName evidence="12">Olfactory receptor 11L1-like</fullName>
    </submittedName>
</protein>
<evidence type="ECO:0000256" key="8">
    <source>
        <dbReference type="ARBA" id="ARBA00023136"/>
    </source>
</evidence>
<reference evidence="12" key="1">
    <citation type="submission" date="2022-03" db="EMBL/GenBank/DDBJ databases">
        <authorList>
            <person name="Alioto T."/>
            <person name="Alioto T."/>
            <person name="Gomez Garrido J."/>
        </authorList>
    </citation>
    <scope>NUCLEOTIDE SEQUENCE</scope>
</reference>
<gene>
    <name evidence="12" type="ORF">PECUL_23A061400</name>
</gene>
<sequence length="100" mass="11130">APTGSGVLGVQYDFPLAFKIITLVNAPNLNSPMYFFLSQLSLSDILLTINITPNFLHIIINAGSKIYFEGCITQFYFHGALNAVECLFLTVMSYDRYLAI</sequence>
<dbReference type="PROSITE" id="PS50262">
    <property type="entry name" value="G_PROTEIN_RECEP_F1_2"/>
    <property type="match status" value="1"/>
</dbReference>
<dbReference type="InterPro" id="IPR017452">
    <property type="entry name" value="GPCR_Rhodpsn_7TM"/>
</dbReference>
<dbReference type="PRINTS" id="PR00237">
    <property type="entry name" value="GPCRRHODOPSN"/>
</dbReference>
<keyword evidence="5" id="KW-0552">Olfaction</keyword>
<evidence type="ECO:0000256" key="2">
    <source>
        <dbReference type="ARBA" id="ARBA00022475"/>
    </source>
</evidence>
<keyword evidence="13" id="KW-1185">Reference proteome</keyword>
<dbReference type="GO" id="GO:0007608">
    <property type="term" value="P:sensory perception of smell"/>
    <property type="evidence" value="ECO:0007669"/>
    <property type="project" value="UniProtKB-KW"/>
</dbReference>
<dbReference type="Proteomes" id="UP001295444">
    <property type="component" value="Chromosome 03"/>
</dbReference>
<feature type="domain" description="G-protein coupled receptors family 1 profile" evidence="11">
    <location>
        <begin position="15"/>
        <end position="100"/>
    </location>
</feature>
<dbReference type="EMBL" id="OW240914">
    <property type="protein sequence ID" value="CAH2272521.1"/>
    <property type="molecule type" value="Genomic_DNA"/>
</dbReference>
<feature type="non-terminal residue" evidence="12">
    <location>
        <position position="100"/>
    </location>
</feature>
<evidence type="ECO:0000256" key="7">
    <source>
        <dbReference type="ARBA" id="ARBA00023040"/>
    </source>
</evidence>
<keyword evidence="8" id="KW-0472">Membrane</keyword>
<proteinExistence type="inferred from homology"/>
<keyword evidence="2" id="KW-1003">Cell membrane</keyword>
<comment type="subcellular location">
    <subcellularLocation>
        <location evidence="1">Cell membrane</location>
        <topology evidence="1">Multi-pass membrane protein</topology>
    </subcellularLocation>
</comment>
<evidence type="ECO:0000256" key="1">
    <source>
        <dbReference type="ARBA" id="ARBA00004651"/>
    </source>
</evidence>
<evidence type="ECO:0000256" key="9">
    <source>
        <dbReference type="ARBA" id="ARBA00023170"/>
    </source>
</evidence>
<keyword evidence="3" id="KW-0716">Sensory transduction</keyword>
<dbReference type="GO" id="GO:0005886">
    <property type="term" value="C:plasma membrane"/>
    <property type="evidence" value="ECO:0007669"/>
    <property type="project" value="UniProtKB-SubCell"/>
</dbReference>
<keyword evidence="9 10" id="KW-0675">Receptor</keyword>
<evidence type="ECO:0000256" key="6">
    <source>
        <dbReference type="ARBA" id="ARBA00022989"/>
    </source>
</evidence>
<dbReference type="PANTHER" id="PTHR24242">
    <property type="entry name" value="G-PROTEIN COUPLED RECEPTOR"/>
    <property type="match status" value="1"/>
</dbReference>
<comment type="similarity">
    <text evidence="10">Belongs to the G-protein coupled receptor 1 family.</text>
</comment>
<keyword evidence="7 10" id="KW-0297">G-protein coupled receptor</keyword>
<dbReference type="Gene3D" id="1.20.1070.10">
    <property type="entry name" value="Rhodopsin 7-helix transmembrane proteins"/>
    <property type="match status" value="1"/>
</dbReference>